<dbReference type="Proteomes" id="UP000031327">
    <property type="component" value="Unassembled WGS sequence"/>
</dbReference>
<proteinExistence type="predicted"/>
<keyword evidence="1" id="KW-1133">Transmembrane helix</keyword>
<reference evidence="2 3" key="1">
    <citation type="submission" date="2014-12" db="EMBL/GenBank/DDBJ databases">
        <title>Draft Genome Sequence of Pseudoalteromonas luteoviolacea HI1.</title>
        <authorList>
            <person name="Asahina A.Y."/>
            <person name="Hadfield M.G."/>
        </authorList>
    </citation>
    <scope>NUCLEOTIDE SEQUENCE [LARGE SCALE GENOMIC DNA]</scope>
    <source>
        <strain evidence="2 3">HI1</strain>
    </source>
</reference>
<feature type="transmembrane region" description="Helical" evidence="1">
    <location>
        <begin position="286"/>
        <end position="309"/>
    </location>
</feature>
<dbReference type="Pfam" id="PF19632">
    <property type="entry name" value="DUF6136"/>
    <property type="match status" value="1"/>
</dbReference>
<dbReference type="EMBL" id="JWIC01000004">
    <property type="protein sequence ID" value="KID58171.1"/>
    <property type="molecule type" value="Genomic_DNA"/>
</dbReference>
<feature type="transmembrane region" description="Helical" evidence="1">
    <location>
        <begin position="53"/>
        <end position="71"/>
    </location>
</feature>
<keyword evidence="1" id="KW-0812">Transmembrane</keyword>
<gene>
    <name evidence="2" type="ORF">JF50_05600</name>
</gene>
<feature type="transmembrane region" description="Helical" evidence="1">
    <location>
        <begin position="169"/>
        <end position="186"/>
    </location>
</feature>
<accession>A0A0C1QC39</accession>
<sequence length="350" mass="40215">MSAFKVELKELRRQLAEFSLLLATLFFVYLPGLALGVFFALGKIVQYESELDVIYMTFGFLLLQSLLLHTLKSAVLDTAHRNYHGTLLKSRIHQWVADQGLLLLCHVLFLFALFLAVSMGLQNLLQSPQLVMFMLAQLVLATTLLYRPISVFVVLTVACLLVFVCESFVTYYVALAVVLVGSLLLPRQYKAVKLSKVTAHSFWWQWAIEQPWAVIWRLGVTILTYWCIWIIVTERPDLKSYYAVMAQLFTVLWWSSLLIDTHKQVIKYRSYWYALSQFTQVQRSQCMFVFSLTFMMWFGGLVLLGSGIFELLTVLVTPVMMWVILRAARYMALTWAVAVVALMLTKVLIA</sequence>
<dbReference type="AlphaFoldDB" id="A0A0C1QC39"/>
<feature type="transmembrane region" description="Helical" evidence="1">
    <location>
        <begin position="329"/>
        <end position="349"/>
    </location>
</feature>
<feature type="transmembrane region" description="Helical" evidence="1">
    <location>
        <begin position="214"/>
        <end position="232"/>
    </location>
</feature>
<protein>
    <submittedName>
        <fullName evidence="2">Uncharacterized protein</fullName>
    </submittedName>
</protein>
<dbReference type="InterPro" id="IPR045614">
    <property type="entry name" value="DUF6136"/>
</dbReference>
<evidence type="ECO:0000313" key="2">
    <source>
        <dbReference type="EMBL" id="KID58171.1"/>
    </source>
</evidence>
<organism evidence="2 3">
    <name type="scientific">Pseudoalteromonas luteoviolacea</name>
    <dbReference type="NCBI Taxonomy" id="43657"/>
    <lineage>
        <taxon>Bacteria</taxon>
        <taxon>Pseudomonadati</taxon>
        <taxon>Pseudomonadota</taxon>
        <taxon>Gammaproteobacteria</taxon>
        <taxon>Alteromonadales</taxon>
        <taxon>Pseudoalteromonadaceae</taxon>
        <taxon>Pseudoalteromonas</taxon>
    </lineage>
</organism>
<comment type="caution">
    <text evidence="2">The sequence shown here is derived from an EMBL/GenBank/DDBJ whole genome shotgun (WGS) entry which is preliminary data.</text>
</comment>
<feature type="transmembrane region" description="Helical" evidence="1">
    <location>
        <begin position="20"/>
        <end position="41"/>
    </location>
</feature>
<evidence type="ECO:0000313" key="3">
    <source>
        <dbReference type="Proteomes" id="UP000031327"/>
    </source>
</evidence>
<keyword evidence="1" id="KW-0472">Membrane</keyword>
<feature type="transmembrane region" description="Helical" evidence="1">
    <location>
        <begin position="133"/>
        <end position="163"/>
    </location>
</feature>
<feature type="transmembrane region" description="Helical" evidence="1">
    <location>
        <begin position="101"/>
        <end position="121"/>
    </location>
</feature>
<evidence type="ECO:0000256" key="1">
    <source>
        <dbReference type="SAM" id="Phobius"/>
    </source>
</evidence>
<name>A0A0C1QC39_9GAMM</name>